<comment type="subcellular location">
    <subcellularLocation>
        <location evidence="1">Cell outer membrane</location>
    </subcellularLocation>
</comment>
<protein>
    <submittedName>
        <fullName evidence="8">SusD family protein</fullName>
    </submittedName>
</protein>
<dbReference type="RefSeq" id="WP_074605911.1">
    <property type="nucleotide sequence ID" value="NZ_FNGY01000003.1"/>
</dbReference>
<evidence type="ECO:0000256" key="2">
    <source>
        <dbReference type="ARBA" id="ARBA00006275"/>
    </source>
</evidence>
<dbReference type="STRING" id="430522.BFS30_15200"/>
<dbReference type="OrthoDB" id="1147023at2"/>
<keyword evidence="4" id="KW-0472">Membrane</keyword>
<dbReference type="Gene3D" id="1.25.40.390">
    <property type="match status" value="1"/>
</dbReference>
<evidence type="ECO:0000313" key="8">
    <source>
        <dbReference type="EMBL" id="SDM22811.1"/>
    </source>
</evidence>
<evidence type="ECO:0000256" key="1">
    <source>
        <dbReference type="ARBA" id="ARBA00004442"/>
    </source>
</evidence>
<keyword evidence="3" id="KW-0732">Signal</keyword>
<dbReference type="GO" id="GO:0009279">
    <property type="term" value="C:cell outer membrane"/>
    <property type="evidence" value="ECO:0007669"/>
    <property type="project" value="UniProtKB-SubCell"/>
</dbReference>
<dbReference type="Pfam" id="PF07980">
    <property type="entry name" value="SusD_RagB"/>
    <property type="match status" value="1"/>
</dbReference>
<gene>
    <name evidence="8" type="ORF">SAMN05421820_103252</name>
</gene>
<dbReference type="EMBL" id="FNGY01000003">
    <property type="protein sequence ID" value="SDM22811.1"/>
    <property type="molecule type" value="Genomic_DNA"/>
</dbReference>
<dbReference type="AlphaFoldDB" id="A0A1G9RI20"/>
<evidence type="ECO:0000256" key="4">
    <source>
        <dbReference type="ARBA" id="ARBA00023136"/>
    </source>
</evidence>
<dbReference type="Proteomes" id="UP000183200">
    <property type="component" value="Unassembled WGS sequence"/>
</dbReference>
<sequence length="487" mass="54304">MKLNKISFVLLGAVPILSLLSCKKYLDEAPDNRTEINSVEKVAQLVSTAYPTYDYLTFTEAASDNTEDKGVGIGSTDEMFDLPYNWVDVIGTGTNSTSAYWNGCYEAIAAANQALEAIEKENLGAAALPYKGEALVARAYAHFMLAILYATPYEIGTDNGAPGIPYITAPETKVIVQYSRGTVKSTYEQIEKDLEDGIKLLSASAYKTPKFHFTPAAAHAFASRFYLFKGDWRKVIDHATLTVPGNDFVSNIRPITTTLKNMTGEEFNAAFFSSAQKYNLLLSNNYSTYHYQYGPRHGYGAKLVKMFTTPNVTGKILGNRVVSYGVPQYTTYKYKGYFFNTGPGIGFPYLTSASLTVDEALMNRAEAYAELGDNELALKDINDFYSVRTESYNPTNDAVTLAKINNFYKLSNPKEGLIRTILDAKKAEFLQEGMRWFDIIRRKLTVVHNNFDATGLETFTELKPGDKRRLFQLPKEVKLSGIELNPR</sequence>
<dbReference type="InterPro" id="IPR011990">
    <property type="entry name" value="TPR-like_helical_dom_sf"/>
</dbReference>
<dbReference type="InterPro" id="IPR012944">
    <property type="entry name" value="SusD_RagB_dom"/>
</dbReference>
<dbReference type="SUPFAM" id="SSF48452">
    <property type="entry name" value="TPR-like"/>
    <property type="match status" value="1"/>
</dbReference>
<accession>A0A1G9RI20</accession>
<reference evidence="9" key="1">
    <citation type="submission" date="2016-10" db="EMBL/GenBank/DDBJ databases">
        <authorList>
            <person name="Varghese N."/>
            <person name="Submissions S."/>
        </authorList>
    </citation>
    <scope>NUCLEOTIDE SEQUENCE [LARGE SCALE GENOMIC DNA]</scope>
    <source>
        <strain evidence="9">DSM 19110</strain>
    </source>
</reference>
<keyword evidence="5" id="KW-0998">Cell outer membrane</keyword>
<feature type="domain" description="SusD-like N-terminal" evidence="7">
    <location>
        <begin position="24"/>
        <end position="227"/>
    </location>
</feature>
<evidence type="ECO:0000259" key="7">
    <source>
        <dbReference type="Pfam" id="PF14322"/>
    </source>
</evidence>
<evidence type="ECO:0000256" key="3">
    <source>
        <dbReference type="ARBA" id="ARBA00022729"/>
    </source>
</evidence>
<evidence type="ECO:0000259" key="6">
    <source>
        <dbReference type="Pfam" id="PF07980"/>
    </source>
</evidence>
<evidence type="ECO:0000313" key="9">
    <source>
        <dbReference type="Proteomes" id="UP000183200"/>
    </source>
</evidence>
<dbReference type="InterPro" id="IPR033985">
    <property type="entry name" value="SusD-like_N"/>
</dbReference>
<proteinExistence type="inferred from homology"/>
<name>A0A1G9RI20_9SPHI</name>
<dbReference type="PROSITE" id="PS51257">
    <property type="entry name" value="PROKAR_LIPOPROTEIN"/>
    <property type="match status" value="1"/>
</dbReference>
<comment type="similarity">
    <text evidence="2">Belongs to the SusD family.</text>
</comment>
<keyword evidence="9" id="KW-1185">Reference proteome</keyword>
<evidence type="ECO:0000256" key="5">
    <source>
        <dbReference type="ARBA" id="ARBA00023237"/>
    </source>
</evidence>
<organism evidence="8 9">
    <name type="scientific">Pedobacter steynii</name>
    <dbReference type="NCBI Taxonomy" id="430522"/>
    <lineage>
        <taxon>Bacteria</taxon>
        <taxon>Pseudomonadati</taxon>
        <taxon>Bacteroidota</taxon>
        <taxon>Sphingobacteriia</taxon>
        <taxon>Sphingobacteriales</taxon>
        <taxon>Sphingobacteriaceae</taxon>
        <taxon>Pedobacter</taxon>
    </lineage>
</organism>
<feature type="domain" description="RagB/SusD" evidence="6">
    <location>
        <begin position="359"/>
        <end position="450"/>
    </location>
</feature>
<dbReference type="Pfam" id="PF14322">
    <property type="entry name" value="SusD-like_3"/>
    <property type="match status" value="1"/>
</dbReference>